<dbReference type="Proteomes" id="UP001153636">
    <property type="component" value="Chromosome 1"/>
</dbReference>
<evidence type="ECO:0000313" key="3">
    <source>
        <dbReference type="EMBL" id="CAH1098952.1"/>
    </source>
</evidence>
<feature type="region of interest" description="Disordered" evidence="1">
    <location>
        <begin position="188"/>
        <end position="253"/>
    </location>
</feature>
<feature type="compositionally biased region" description="Basic and acidic residues" evidence="1">
    <location>
        <begin position="189"/>
        <end position="208"/>
    </location>
</feature>
<feature type="compositionally biased region" description="Basic and acidic residues" evidence="1">
    <location>
        <begin position="215"/>
        <end position="253"/>
    </location>
</feature>
<organism evidence="3 4">
    <name type="scientific">Psylliodes chrysocephalus</name>
    <dbReference type="NCBI Taxonomy" id="3402493"/>
    <lineage>
        <taxon>Eukaryota</taxon>
        <taxon>Metazoa</taxon>
        <taxon>Ecdysozoa</taxon>
        <taxon>Arthropoda</taxon>
        <taxon>Hexapoda</taxon>
        <taxon>Insecta</taxon>
        <taxon>Pterygota</taxon>
        <taxon>Neoptera</taxon>
        <taxon>Endopterygota</taxon>
        <taxon>Coleoptera</taxon>
        <taxon>Polyphaga</taxon>
        <taxon>Cucujiformia</taxon>
        <taxon>Chrysomeloidea</taxon>
        <taxon>Chrysomelidae</taxon>
        <taxon>Galerucinae</taxon>
        <taxon>Alticini</taxon>
        <taxon>Psylliodes</taxon>
    </lineage>
</organism>
<dbReference type="OrthoDB" id="6771731at2759"/>
<feature type="domain" description="Myb-like" evidence="2">
    <location>
        <begin position="73"/>
        <end position="141"/>
    </location>
</feature>
<gene>
    <name evidence="3" type="ORF">PSYICH_LOCUS459</name>
</gene>
<name>A0A9P0C8I7_9CUCU</name>
<evidence type="ECO:0000313" key="4">
    <source>
        <dbReference type="Proteomes" id="UP001153636"/>
    </source>
</evidence>
<dbReference type="InterPro" id="IPR001005">
    <property type="entry name" value="SANT/Myb"/>
</dbReference>
<sequence>MSILQFTEIVLNDENEPIVMADGKYLCHVVDANGETDTIGIEPDIVNSIVNLQSPCPENSSETEVELPEPDEDKKDEREEWSDEQTRYILDKYYEYLAEVGPLKKFRLKKNMWAQIAKEINEKYNSCKTATKIENRYKTVMKRKKKVVDNNSTSGAKRVKVDFEDELKKITSIDDSIEPEILQDQSNIVKKESSIKSPIEKSSQKKDTMVSFLKKSSDEKKKQREAHHREKEENRERRHREKLQLLKELFKNE</sequence>
<dbReference type="AlphaFoldDB" id="A0A9P0C8I7"/>
<protein>
    <recommendedName>
        <fullName evidence="2">Myb-like domain-containing protein</fullName>
    </recommendedName>
</protein>
<evidence type="ECO:0000256" key="1">
    <source>
        <dbReference type="SAM" id="MobiDB-lite"/>
    </source>
</evidence>
<reference evidence="3" key="1">
    <citation type="submission" date="2022-01" db="EMBL/GenBank/DDBJ databases">
        <authorList>
            <person name="King R."/>
        </authorList>
    </citation>
    <scope>NUCLEOTIDE SEQUENCE</scope>
</reference>
<feature type="region of interest" description="Disordered" evidence="1">
    <location>
        <begin position="56"/>
        <end position="82"/>
    </location>
</feature>
<feature type="compositionally biased region" description="Acidic residues" evidence="1">
    <location>
        <begin position="61"/>
        <end position="71"/>
    </location>
</feature>
<evidence type="ECO:0000259" key="2">
    <source>
        <dbReference type="PROSITE" id="PS50090"/>
    </source>
</evidence>
<dbReference type="PROSITE" id="PS50090">
    <property type="entry name" value="MYB_LIKE"/>
    <property type="match status" value="1"/>
</dbReference>
<proteinExistence type="predicted"/>
<feature type="compositionally biased region" description="Basic and acidic residues" evidence="1">
    <location>
        <begin position="72"/>
        <end position="82"/>
    </location>
</feature>
<dbReference type="EMBL" id="OV651813">
    <property type="protein sequence ID" value="CAH1098952.1"/>
    <property type="molecule type" value="Genomic_DNA"/>
</dbReference>
<keyword evidence="4" id="KW-1185">Reference proteome</keyword>
<accession>A0A9P0C8I7</accession>